<evidence type="ECO:0000313" key="2">
    <source>
        <dbReference type="EMBL" id="RZT89895.1"/>
    </source>
</evidence>
<keyword evidence="3" id="KW-1185">Reference proteome</keyword>
<feature type="domain" description="RNase H type-1" evidence="1">
    <location>
        <begin position="3"/>
        <end position="141"/>
    </location>
</feature>
<dbReference type="Pfam" id="PF13456">
    <property type="entry name" value="RVT_3"/>
    <property type="match status" value="1"/>
</dbReference>
<dbReference type="Gene3D" id="3.30.420.10">
    <property type="entry name" value="Ribonuclease H-like superfamily/Ribonuclease H"/>
    <property type="match status" value="1"/>
</dbReference>
<dbReference type="CDD" id="cd09279">
    <property type="entry name" value="RNase_HI_like"/>
    <property type="match status" value="1"/>
</dbReference>
<sequence length="149" mass="16196">MEAGEGWQAWFDGAAAPNPGRIGLGGLLLSPGGVRQELSLRPGQLGCNNEAELLALAEVLDLAWAAGARRLTVRGDSDFAVRHLQGQAHTAVPHLAELLQTVLAKAARFEAVQFLWVPRHRNGEADRLSRQALGLTTEPVQRPISRRRR</sequence>
<reference evidence="2 3" key="1">
    <citation type="submission" date="2019-02" db="EMBL/GenBank/DDBJ databases">
        <title>Genomic Encyclopedia of Type Strains, Phase IV (KMG-IV): sequencing the most valuable type-strain genomes for metagenomic binning, comparative biology and taxonomic classification.</title>
        <authorList>
            <person name="Goeker M."/>
        </authorList>
    </citation>
    <scope>NUCLEOTIDE SEQUENCE [LARGE SCALE GENOMIC DNA]</scope>
    <source>
        <strain evidence="2 3">DSM 21223</strain>
    </source>
</reference>
<gene>
    <name evidence="2" type="ORF">EV678_0696</name>
</gene>
<name>A0ABY0IQY2_9RHOO</name>
<dbReference type="RefSeq" id="WP_207222156.1">
    <property type="nucleotide sequence ID" value="NZ_SHKM01000001.1"/>
</dbReference>
<dbReference type="InterPro" id="IPR036397">
    <property type="entry name" value="RNaseH_sf"/>
</dbReference>
<dbReference type="Proteomes" id="UP000292136">
    <property type="component" value="Unassembled WGS sequence"/>
</dbReference>
<evidence type="ECO:0000313" key="3">
    <source>
        <dbReference type="Proteomes" id="UP000292136"/>
    </source>
</evidence>
<proteinExistence type="predicted"/>
<dbReference type="InterPro" id="IPR002156">
    <property type="entry name" value="RNaseH_domain"/>
</dbReference>
<protein>
    <submittedName>
        <fullName evidence="2">Ribonuclease HI</fullName>
    </submittedName>
</protein>
<comment type="caution">
    <text evidence="2">The sequence shown here is derived from an EMBL/GenBank/DDBJ whole genome shotgun (WGS) entry which is preliminary data.</text>
</comment>
<dbReference type="PANTHER" id="PTHR48475">
    <property type="entry name" value="RIBONUCLEASE H"/>
    <property type="match status" value="1"/>
</dbReference>
<dbReference type="PANTHER" id="PTHR48475:SF1">
    <property type="entry name" value="RNASE H TYPE-1 DOMAIN-CONTAINING PROTEIN"/>
    <property type="match status" value="1"/>
</dbReference>
<dbReference type="EMBL" id="SHKM01000001">
    <property type="protein sequence ID" value="RZT89895.1"/>
    <property type="molecule type" value="Genomic_DNA"/>
</dbReference>
<evidence type="ECO:0000259" key="1">
    <source>
        <dbReference type="PROSITE" id="PS50879"/>
    </source>
</evidence>
<dbReference type="InterPro" id="IPR012337">
    <property type="entry name" value="RNaseH-like_sf"/>
</dbReference>
<organism evidence="2 3">
    <name type="scientific">Azospira oryzae</name>
    <dbReference type="NCBI Taxonomy" id="146939"/>
    <lineage>
        <taxon>Bacteria</taxon>
        <taxon>Pseudomonadati</taxon>
        <taxon>Pseudomonadota</taxon>
        <taxon>Betaproteobacteria</taxon>
        <taxon>Rhodocyclales</taxon>
        <taxon>Rhodocyclaceae</taxon>
        <taxon>Azospira</taxon>
    </lineage>
</organism>
<dbReference type="SUPFAM" id="SSF53098">
    <property type="entry name" value="Ribonuclease H-like"/>
    <property type="match status" value="1"/>
</dbReference>
<accession>A0ABY0IQY2</accession>
<dbReference type="PROSITE" id="PS50879">
    <property type="entry name" value="RNASE_H_1"/>
    <property type="match status" value="1"/>
</dbReference>